<dbReference type="Proteomes" id="UP001163336">
    <property type="component" value="Chromosome"/>
</dbReference>
<evidence type="ECO:0000259" key="2">
    <source>
        <dbReference type="Pfam" id="PF01757"/>
    </source>
</evidence>
<dbReference type="EMBL" id="AP026966">
    <property type="protein sequence ID" value="BDT58388.1"/>
    <property type="molecule type" value="Genomic_DNA"/>
</dbReference>
<feature type="transmembrane region" description="Helical" evidence="1">
    <location>
        <begin position="148"/>
        <end position="166"/>
    </location>
</feature>
<organism evidence="3 4">
    <name type="scientific">Massilia varians</name>
    <dbReference type="NCBI Taxonomy" id="457921"/>
    <lineage>
        <taxon>Bacteria</taxon>
        <taxon>Pseudomonadati</taxon>
        <taxon>Pseudomonadota</taxon>
        <taxon>Betaproteobacteria</taxon>
        <taxon>Burkholderiales</taxon>
        <taxon>Oxalobacteraceae</taxon>
        <taxon>Telluria group</taxon>
        <taxon>Massilia</taxon>
    </lineage>
</organism>
<dbReference type="Pfam" id="PF01757">
    <property type="entry name" value="Acyl_transf_3"/>
    <property type="match status" value="1"/>
</dbReference>
<protein>
    <recommendedName>
        <fullName evidence="2">Acyltransferase 3 domain-containing protein</fullName>
    </recommendedName>
</protein>
<keyword evidence="1" id="KW-0812">Transmembrane</keyword>
<evidence type="ECO:0000256" key="1">
    <source>
        <dbReference type="SAM" id="Phobius"/>
    </source>
</evidence>
<feature type="transmembrane region" description="Helical" evidence="1">
    <location>
        <begin position="209"/>
        <end position="231"/>
    </location>
</feature>
<dbReference type="PANTHER" id="PTHR23028">
    <property type="entry name" value="ACETYLTRANSFERASE"/>
    <property type="match status" value="1"/>
</dbReference>
<name>A0ABN6TAK4_9BURK</name>
<dbReference type="InterPro" id="IPR002656">
    <property type="entry name" value="Acyl_transf_3_dom"/>
</dbReference>
<keyword evidence="4" id="KW-1185">Reference proteome</keyword>
<accession>A0ABN6TAK4</accession>
<dbReference type="RefSeq" id="WP_281913771.1">
    <property type="nucleotide sequence ID" value="NZ_AP026966.1"/>
</dbReference>
<proteinExistence type="predicted"/>
<keyword evidence="1" id="KW-1133">Transmembrane helix</keyword>
<keyword evidence="1" id="KW-0472">Membrane</keyword>
<dbReference type="PANTHER" id="PTHR23028:SF53">
    <property type="entry name" value="ACYL_TRANSF_3 DOMAIN-CONTAINING PROTEIN"/>
    <property type="match status" value="1"/>
</dbReference>
<feature type="transmembrane region" description="Helical" evidence="1">
    <location>
        <begin position="243"/>
        <end position="268"/>
    </location>
</feature>
<feature type="transmembrane region" description="Helical" evidence="1">
    <location>
        <begin position="178"/>
        <end position="197"/>
    </location>
</feature>
<sequence length="393" mass="43561">MHPACAMSICLLDRTNLNESYQHSVLISALRSLAALQVVAAHLRGELFPSLKTVADPSLWYQGLAFFTGFSHIAVVIFFLLSGWLVGGSLLNKLGEPNCMISYAIDRLTRMWIVLVPAFVLTLAIGTITQTVDPGRISYAPDNEYSWSTFWGNLFGLQGMAVPRFGGNFSLWSLSNEMWYYALFPLLLLPAIAQRGITKVAGLAACALIGYLLLFDLMLYFLIWLLGVLFSRIRIEMGRAARFLLIVVILGLAVHFRLSGSIGTLVAATFTEDLLFSVLFLCLLSSLQFPADQARMGNRLAKLAGLLAPFSFTLYVIHYPLIHLAEFLHGPSGTQTLSTSDPASLIVYAALFVAIVVVAYLFHLPFEAHTYRLRRFVKRMVLASAGEPYFSQR</sequence>
<dbReference type="InterPro" id="IPR050879">
    <property type="entry name" value="Acyltransferase_3"/>
</dbReference>
<feature type="transmembrane region" description="Helical" evidence="1">
    <location>
        <begin position="303"/>
        <end position="325"/>
    </location>
</feature>
<feature type="transmembrane region" description="Helical" evidence="1">
    <location>
        <begin position="108"/>
        <end position="128"/>
    </location>
</feature>
<evidence type="ECO:0000313" key="3">
    <source>
        <dbReference type="EMBL" id="BDT58388.1"/>
    </source>
</evidence>
<feature type="transmembrane region" description="Helical" evidence="1">
    <location>
        <begin position="63"/>
        <end position="87"/>
    </location>
</feature>
<feature type="transmembrane region" description="Helical" evidence="1">
    <location>
        <begin position="274"/>
        <end position="291"/>
    </location>
</feature>
<gene>
    <name evidence="3" type="ORF">MasN3_18820</name>
</gene>
<reference evidence="3" key="1">
    <citation type="submission" date="2022-11" db="EMBL/GenBank/DDBJ databases">
        <title>Isolation and characterization of PLA-degrading bacterium Massilia sp. from Antarctic soil.</title>
        <authorList>
            <person name="Sato K."/>
            <person name="Gomez-Fuentes C."/>
            <person name="Ahmad S.A."/>
            <person name="Zulkharnain A."/>
        </authorList>
    </citation>
    <scope>NUCLEOTIDE SEQUENCE</scope>
    <source>
        <strain evidence="3">N-3</strain>
    </source>
</reference>
<feature type="domain" description="Acyltransferase 3" evidence="2">
    <location>
        <begin position="28"/>
        <end position="362"/>
    </location>
</feature>
<evidence type="ECO:0000313" key="4">
    <source>
        <dbReference type="Proteomes" id="UP001163336"/>
    </source>
</evidence>
<feature type="transmembrane region" description="Helical" evidence="1">
    <location>
        <begin position="345"/>
        <end position="366"/>
    </location>
</feature>